<dbReference type="Pfam" id="PF12680">
    <property type="entry name" value="SnoaL_2"/>
    <property type="match status" value="1"/>
</dbReference>
<evidence type="ECO:0000313" key="2">
    <source>
        <dbReference type="EMBL" id="MDR9893502.1"/>
    </source>
</evidence>
<gene>
    <name evidence="2" type="ORF">G7B40_002725</name>
</gene>
<accession>A0AAP5I4C4</accession>
<comment type="caution">
    <text evidence="2">The sequence shown here is derived from an EMBL/GenBank/DDBJ whole genome shotgun (WGS) entry which is preliminary data.</text>
</comment>
<dbReference type="InterPro" id="IPR037401">
    <property type="entry name" value="SnoaL-like"/>
</dbReference>
<dbReference type="Proteomes" id="UP000667802">
    <property type="component" value="Unassembled WGS sequence"/>
</dbReference>
<dbReference type="SUPFAM" id="SSF54427">
    <property type="entry name" value="NTF2-like"/>
    <property type="match status" value="1"/>
</dbReference>
<dbReference type="AlphaFoldDB" id="A0AAP5I4C4"/>
<evidence type="ECO:0000259" key="1">
    <source>
        <dbReference type="Pfam" id="PF12680"/>
    </source>
</evidence>
<sequence length="131" mass="14667">MNETQIKDFFKSVDGLNLDDILAPFTDDARLQFGNAPVAVGKNAIRSALKEFFSSIRTMHHEIIGVWTGYWEEGKVLSVELAITYILPNGTRLTVPCNSTIRLTSTQQIQDYRIFIDISPISTLQSTAICI</sequence>
<dbReference type="Gene3D" id="3.10.450.50">
    <property type="match status" value="1"/>
</dbReference>
<reference evidence="3" key="1">
    <citation type="journal article" date="2021" name="Science">
        <title>Hunting the eagle killer: A cyanobacterial neurotoxin causes vacuolar myelinopathy.</title>
        <authorList>
            <person name="Breinlinger S."/>
            <person name="Phillips T.J."/>
            <person name="Haram B.N."/>
            <person name="Mares J."/>
            <person name="Martinez Yerena J.A."/>
            <person name="Hrouzek P."/>
            <person name="Sobotka R."/>
            <person name="Henderson W.M."/>
            <person name="Schmieder P."/>
            <person name="Williams S.M."/>
            <person name="Lauderdale J.D."/>
            <person name="Wilde H.D."/>
            <person name="Gerrin W."/>
            <person name="Kust A."/>
            <person name="Washington J.W."/>
            <person name="Wagner C."/>
            <person name="Geier B."/>
            <person name="Liebeke M."/>
            <person name="Enke H."/>
            <person name="Niedermeyer T.H.J."/>
            <person name="Wilde S.B."/>
        </authorList>
    </citation>
    <scope>NUCLEOTIDE SEQUENCE [LARGE SCALE GENOMIC DNA]</scope>
    <source>
        <strain evidence="3">Thurmond2011</strain>
    </source>
</reference>
<feature type="domain" description="SnoaL-like" evidence="1">
    <location>
        <begin position="7"/>
        <end position="103"/>
    </location>
</feature>
<name>A0AAP5I4C4_9CYAN</name>
<dbReference type="EMBL" id="JAALHA020000001">
    <property type="protein sequence ID" value="MDR9893502.1"/>
    <property type="molecule type" value="Genomic_DNA"/>
</dbReference>
<protein>
    <submittedName>
        <fullName evidence="2">Nuclear transport factor 2 family protein</fullName>
    </submittedName>
</protein>
<organism evidence="2 3">
    <name type="scientific">Aetokthonos hydrillicola Thurmond2011</name>
    <dbReference type="NCBI Taxonomy" id="2712845"/>
    <lineage>
        <taxon>Bacteria</taxon>
        <taxon>Bacillati</taxon>
        <taxon>Cyanobacteriota</taxon>
        <taxon>Cyanophyceae</taxon>
        <taxon>Nostocales</taxon>
        <taxon>Hapalosiphonaceae</taxon>
        <taxon>Aetokthonos</taxon>
    </lineage>
</organism>
<proteinExistence type="predicted"/>
<dbReference type="InterPro" id="IPR032710">
    <property type="entry name" value="NTF2-like_dom_sf"/>
</dbReference>
<dbReference type="RefSeq" id="WP_208344047.1">
    <property type="nucleotide sequence ID" value="NZ_CAWQFN010000473.1"/>
</dbReference>
<evidence type="ECO:0000313" key="3">
    <source>
        <dbReference type="Proteomes" id="UP000667802"/>
    </source>
</evidence>
<keyword evidence="3" id="KW-1185">Reference proteome</keyword>